<proteinExistence type="predicted"/>
<name>A0A0E9TVP0_ANGAN</name>
<evidence type="ECO:0000313" key="1">
    <source>
        <dbReference type="EMBL" id="JAH56773.1"/>
    </source>
</evidence>
<dbReference type="AlphaFoldDB" id="A0A0E9TVP0"/>
<sequence length="107" mass="11544">MGPQHGSLLQKLVAGFKCHLLQRGGVGLDSKAVEGLVHALKCHVICHQGQVPRVYLNTIDRKDIFDLLLDDSQCHLYAICVGHGGDLIGIQPVQVQNLTVSEKLPAG</sequence>
<dbReference type="EMBL" id="GBXM01051804">
    <property type="protein sequence ID" value="JAH56773.1"/>
    <property type="molecule type" value="Transcribed_RNA"/>
</dbReference>
<reference evidence="1" key="1">
    <citation type="submission" date="2014-11" db="EMBL/GenBank/DDBJ databases">
        <authorList>
            <person name="Amaro Gonzalez C."/>
        </authorList>
    </citation>
    <scope>NUCLEOTIDE SEQUENCE</scope>
</reference>
<protein>
    <submittedName>
        <fullName evidence="1">Uncharacterized protein</fullName>
    </submittedName>
</protein>
<organism evidence="1">
    <name type="scientific">Anguilla anguilla</name>
    <name type="common">European freshwater eel</name>
    <name type="synonym">Muraena anguilla</name>
    <dbReference type="NCBI Taxonomy" id="7936"/>
    <lineage>
        <taxon>Eukaryota</taxon>
        <taxon>Metazoa</taxon>
        <taxon>Chordata</taxon>
        <taxon>Craniata</taxon>
        <taxon>Vertebrata</taxon>
        <taxon>Euteleostomi</taxon>
        <taxon>Actinopterygii</taxon>
        <taxon>Neopterygii</taxon>
        <taxon>Teleostei</taxon>
        <taxon>Anguilliformes</taxon>
        <taxon>Anguillidae</taxon>
        <taxon>Anguilla</taxon>
    </lineage>
</organism>
<accession>A0A0E9TVP0</accession>
<reference evidence="1" key="2">
    <citation type="journal article" date="2015" name="Fish Shellfish Immunol.">
        <title>Early steps in the European eel (Anguilla anguilla)-Vibrio vulnificus interaction in the gills: Role of the RtxA13 toxin.</title>
        <authorList>
            <person name="Callol A."/>
            <person name="Pajuelo D."/>
            <person name="Ebbesson L."/>
            <person name="Teles M."/>
            <person name="MacKenzie S."/>
            <person name="Amaro C."/>
        </authorList>
    </citation>
    <scope>NUCLEOTIDE SEQUENCE</scope>
</reference>